<dbReference type="InterPro" id="IPR002123">
    <property type="entry name" value="Plipid/glycerol_acylTrfase"/>
</dbReference>
<dbReference type="OrthoDB" id="9803035at2"/>
<reference evidence="7 8" key="1">
    <citation type="submission" date="2018-12" db="EMBL/GenBank/DDBJ databases">
        <authorList>
            <person name="Sun L."/>
            <person name="Chen Z."/>
        </authorList>
    </citation>
    <scope>NUCLEOTIDE SEQUENCE [LARGE SCALE GENOMIC DNA]</scope>
    <source>
        <strain evidence="7 8">LMG 29736</strain>
    </source>
</reference>
<dbReference type="Proteomes" id="UP000680670">
    <property type="component" value="Unassembled WGS sequence"/>
</dbReference>
<evidence type="ECO:0000313" key="8">
    <source>
        <dbReference type="Proteomes" id="UP000287296"/>
    </source>
</evidence>
<evidence type="ECO:0000256" key="1">
    <source>
        <dbReference type="ARBA" id="ARBA00008655"/>
    </source>
</evidence>
<keyword evidence="4" id="KW-0594">Phospholipid biosynthesis</keyword>
<dbReference type="PANTHER" id="PTHR10434">
    <property type="entry name" value="1-ACYL-SN-GLYCEROL-3-PHOSPHATE ACYLTRANSFERASE"/>
    <property type="match status" value="1"/>
</dbReference>
<evidence type="ECO:0000256" key="2">
    <source>
        <dbReference type="ARBA" id="ARBA00022679"/>
    </source>
</evidence>
<protein>
    <recommendedName>
        <fullName evidence="4">1-acyl-sn-glycerol-3-phosphate acyltransferase</fullName>
        <ecNumber evidence="4">2.3.1.51</ecNumber>
    </recommendedName>
</protein>
<evidence type="ECO:0000256" key="3">
    <source>
        <dbReference type="ARBA" id="ARBA00023315"/>
    </source>
</evidence>
<evidence type="ECO:0000256" key="4">
    <source>
        <dbReference type="RuleBase" id="RU361267"/>
    </source>
</evidence>
<dbReference type="SMART" id="SM00563">
    <property type="entry name" value="PlsC"/>
    <property type="match status" value="1"/>
</dbReference>
<keyword evidence="3 4" id="KW-0012">Acyltransferase</keyword>
<dbReference type="EMBL" id="QYTW02000005">
    <property type="protein sequence ID" value="RST60269.1"/>
    <property type="molecule type" value="Genomic_DNA"/>
</dbReference>
<keyword evidence="4" id="KW-0444">Lipid biosynthesis</keyword>
<dbReference type="EMBL" id="BORJ01000011">
    <property type="protein sequence ID" value="GIN97886.1"/>
    <property type="molecule type" value="Genomic_DNA"/>
</dbReference>
<comment type="similarity">
    <text evidence="1 4">Belongs to the 1-acyl-sn-glycerol-3-phosphate acyltransferase family.</text>
</comment>
<dbReference type="InterPro" id="IPR004552">
    <property type="entry name" value="AGP_acyltrans"/>
</dbReference>
<reference evidence="6 9" key="2">
    <citation type="submission" date="2021-03" db="EMBL/GenBank/DDBJ databases">
        <title>Antimicrobial resistance genes in bacteria isolated from Japanese honey, and their potential for conferring macrolide and lincosamide resistance in the American foulbrood pathogen Paenibacillus larvae.</title>
        <authorList>
            <person name="Okamoto M."/>
            <person name="Kumagai M."/>
            <person name="Kanamori H."/>
            <person name="Takamatsu D."/>
        </authorList>
    </citation>
    <scope>NUCLEOTIDE SEQUENCE [LARGE SCALE GENOMIC DNA]</scope>
    <source>
        <strain evidence="6 9">J6TS1</strain>
    </source>
</reference>
<dbReference type="GO" id="GO:0006654">
    <property type="term" value="P:phosphatidic acid biosynthetic process"/>
    <property type="evidence" value="ECO:0007669"/>
    <property type="project" value="TreeGrafter"/>
</dbReference>
<dbReference type="Pfam" id="PF01553">
    <property type="entry name" value="Acyltransferase"/>
    <property type="match status" value="1"/>
</dbReference>
<dbReference type="Proteomes" id="UP000287296">
    <property type="component" value="Unassembled WGS sequence"/>
</dbReference>
<keyword evidence="4" id="KW-0443">Lipid metabolism</keyword>
<comment type="caution">
    <text evidence="7">The sequence shown here is derived from an EMBL/GenBank/DDBJ whole genome shotgun (WGS) entry which is preliminary data.</text>
</comment>
<gene>
    <name evidence="6" type="primary">plsC</name>
    <name evidence="7" type="ORF">D5F11_007405</name>
    <name evidence="6" type="ORF">J6TS1_37560</name>
</gene>
<evidence type="ECO:0000313" key="7">
    <source>
        <dbReference type="EMBL" id="RST60269.1"/>
    </source>
</evidence>
<dbReference type="CDD" id="cd07989">
    <property type="entry name" value="LPLAT_AGPAT-like"/>
    <property type="match status" value="1"/>
</dbReference>
<dbReference type="RefSeq" id="WP_120117587.1">
    <property type="nucleotide sequence ID" value="NZ_BORI01000002.1"/>
</dbReference>
<evidence type="ECO:0000313" key="9">
    <source>
        <dbReference type="Proteomes" id="UP000680670"/>
    </source>
</evidence>
<proteinExistence type="inferred from homology"/>
<dbReference type="GO" id="GO:0016020">
    <property type="term" value="C:membrane"/>
    <property type="evidence" value="ECO:0007669"/>
    <property type="project" value="InterPro"/>
</dbReference>
<comment type="domain">
    <text evidence="4">The HXXXXD motif is essential for acyltransferase activity and may constitute the binding site for the phosphate moiety of the glycerol-3-phosphate.</text>
</comment>
<organism evidence="7 8">
    <name type="scientific">Siminovitchia terrae</name>
    <name type="common">Bacillus terrae</name>
    <dbReference type="NCBI Taxonomy" id="1914933"/>
    <lineage>
        <taxon>Bacteria</taxon>
        <taxon>Bacillati</taxon>
        <taxon>Bacillota</taxon>
        <taxon>Bacilli</taxon>
        <taxon>Bacillales</taxon>
        <taxon>Bacillaceae</taxon>
        <taxon>Siminovitchia</taxon>
    </lineage>
</organism>
<keyword evidence="4" id="KW-1208">Phospholipid metabolism</keyword>
<sequence length="190" mass="20925">MYKFVLVLATIILRTLGKVDVSNKHVLPSEGGFILTCTHKGWLDVVILGICTPRPIHFMAKQELFTNKLSSFFLTKINAFPVNRDNPSPSSIKTPIKLLKSGEVVGIFPGGTRTAEEVSLKRGAVTIANLAKVPIIPAAYEGPANIKELWRARKANIIFGEPFYVNTNNKSELAAYTDLLSEKINSLKTK</sequence>
<dbReference type="EC" id="2.3.1.51" evidence="4"/>
<dbReference type="AlphaFoldDB" id="A0A429XA76"/>
<keyword evidence="2 4" id="KW-0808">Transferase</keyword>
<dbReference type="NCBIfam" id="TIGR00530">
    <property type="entry name" value="AGP_acyltrn"/>
    <property type="match status" value="1"/>
</dbReference>
<feature type="domain" description="Phospholipid/glycerol acyltransferase" evidence="5">
    <location>
        <begin position="33"/>
        <end position="143"/>
    </location>
</feature>
<dbReference type="SUPFAM" id="SSF69593">
    <property type="entry name" value="Glycerol-3-phosphate (1)-acyltransferase"/>
    <property type="match status" value="1"/>
</dbReference>
<dbReference type="GO" id="GO:0003841">
    <property type="term" value="F:1-acylglycerol-3-phosphate O-acyltransferase activity"/>
    <property type="evidence" value="ECO:0007669"/>
    <property type="project" value="UniProtKB-UniRule"/>
</dbReference>
<accession>A0A429XA76</accession>
<dbReference type="PANTHER" id="PTHR10434:SF40">
    <property type="entry name" value="1-ACYL-SN-GLYCEROL-3-PHOSPHATE ACYLTRANSFERASE"/>
    <property type="match status" value="1"/>
</dbReference>
<evidence type="ECO:0000259" key="5">
    <source>
        <dbReference type="SMART" id="SM00563"/>
    </source>
</evidence>
<keyword evidence="9" id="KW-1185">Reference proteome</keyword>
<evidence type="ECO:0000313" key="6">
    <source>
        <dbReference type="EMBL" id="GIN97886.1"/>
    </source>
</evidence>
<comment type="catalytic activity">
    <reaction evidence="4">
        <text>a 1-acyl-sn-glycero-3-phosphate + an acyl-CoA = a 1,2-diacyl-sn-glycero-3-phosphate + CoA</text>
        <dbReference type="Rhea" id="RHEA:19709"/>
        <dbReference type="ChEBI" id="CHEBI:57287"/>
        <dbReference type="ChEBI" id="CHEBI:57970"/>
        <dbReference type="ChEBI" id="CHEBI:58342"/>
        <dbReference type="ChEBI" id="CHEBI:58608"/>
        <dbReference type="EC" id="2.3.1.51"/>
    </reaction>
</comment>
<name>A0A429XA76_SIMTE</name>